<reference evidence="1" key="2">
    <citation type="journal article" date="2015" name="Fish Shellfish Immunol.">
        <title>Early steps in the European eel (Anguilla anguilla)-Vibrio vulnificus interaction in the gills: Role of the RtxA13 toxin.</title>
        <authorList>
            <person name="Callol A."/>
            <person name="Pajuelo D."/>
            <person name="Ebbesson L."/>
            <person name="Teles M."/>
            <person name="MacKenzie S."/>
            <person name="Amaro C."/>
        </authorList>
    </citation>
    <scope>NUCLEOTIDE SEQUENCE</scope>
</reference>
<protein>
    <submittedName>
        <fullName evidence="1">Uncharacterized protein</fullName>
    </submittedName>
</protein>
<dbReference type="EMBL" id="GBXM01104830">
    <property type="protein sequence ID" value="JAH03747.1"/>
    <property type="molecule type" value="Transcribed_RNA"/>
</dbReference>
<evidence type="ECO:0000313" key="1">
    <source>
        <dbReference type="EMBL" id="JAH03747.1"/>
    </source>
</evidence>
<dbReference type="AlphaFoldDB" id="A0A0E9PHL1"/>
<sequence>MLTVLCVNTLHAPLNSTQPITPVRVCQIRHKADSVIM</sequence>
<name>A0A0E9PHL1_ANGAN</name>
<organism evidence="1">
    <name type="scientific">Anguilla anguilla</name>
    <name type="common">European freshwater eel</name>
    <name type="synonym">Muraena anguilla</name>
    <dbReference type="NCBI Taxonomy" id="7936"/>
    <lineage>
        <taxon>Eukaryota</taxon>
        <taxon>Metazoa</taxon>
        <taxon>Chordata</taxon>
        <taxon>Craniata</taxon>
        <taxon>Vertebrata</taxon>
        <taxon>Euteleostomi</taxon>
        <taxon>Actinopterygii</taxon>
        <taxon>Neopterygii</taxon>
        <taxon>Teleostei</taxon>
        <taxon>Anguilliformes</taxon>
        <taxon>Anguillidae</taxon>
        <taxon>Anguilla</taxon>
    </lineage>
</organism>
<reference evidence="1" key="1">
    <citation type="submission" date="2014-11" db="EMBL/GenBank/DDBJ databases">
        <authorList>
            <person name="Amaro Gonzalez C."/>
        </authorList>
    </citation>
    <scope>NUCLEOTIDE SEQUENCE</scope>
</reference>
<proteinExistence type="predicted"/>
<accession>A0A0E9PHL1</accession>